<name>A0A737BN83_SALER</name>
<accession>A0A737BN83</accession>
<proteinExistence type="predicted"/>
<gene>
    <name evidence="1" type="ORF">GNC09_003647</name>
</gene>
<organism evidence="1">
    <name type="scientific">Salmonella enterica subsp. indica serovar 45:a:e,n,x</name>
    <dbReference type="NCBI Taxonomy" id="1307500"/>
    <lineage>
        <taxon>Bacteria</taxon>
        <taxon>Pseudomonadati</taxon>
        <taxon>Pseudomonadota</taxon>
        <taxon>Gammaproteobacteria</taxon>
        <taxon>Enterobacterales</taxon>
        <taxon>Enterobacteriaceae</taxon>
        <taxon>Salmonella</taxon>
    </lineage>
</organism>
<reference evidence="1" key="1">
    <citation type="journal article" date="2018" name="Genome Biol.">
        <title>SKESA: strategic k-mer extension for scrupulous assemblies.</title>
        <authorList>
            <person name="Souvorov A."/>
            <person name="Agarwala R."/>
            <person name="Lipman D.J."/>
        </authorList>
    </citation>
    <scope>NUCLEOTIDE SEQUENCE</scope>
    <source>
        <strain evidence="1">1363-65</strain>
    </source>
</reference>
<dbReference type="AlphaFoldDB" id="A0A737BN83"/>
<protein>
    <submittedName>
        <fullName evidence="1">Uncharacterized protein</fullName>
    </submittedName>
</protein>
<comment type="caution">
    <text evidence="1">The sequence shown here is derived from an EMBL/GenBank/DDBJ whole genome shotgun (WGS) entry which is preliminary data.</text>
</comment>
<sequence>MSLNYYTQTPNFISASSDDIDPRTRLFSFNHSLTTLVGNYDMGPSLDLTLTYSPTTTDNIWGMGTGMMFTLTWYDKNARTLYLNSGETYRIDESTDGSGTVYFNMLQCKIKTFNVEKIDNGTGEIWYRVTDRDGNITELYEQDTGYFLPVTLWSPLGHSMTLSWTRDPDTGHLYLSQVTDETTDEATQRPRVLFSAVYSSGLVMTLLPGTDSEQTFTLNTSGGYLKSMTNSALTDSATPPVQVP</sequence>
<dbReference type="EMBL" id="DAATDB010000025">
    <property type="protein sequence ID" value="HAE8103569.1"/>
    <property type="molecule type" value="Genomic_DNA"/>
</dbReference>
<reference evidence="1" key="2">
    <citation type="submission" date="2018-07" db="EMBL/GenBank/DDBJ databases">
        <authorList>
            <consortium name="NCBI Pathogen Detection Project"/>
        </authorList>
    </citation>
    <scope>NUCLEOTIDE SEQUENCE</scope>
    <source>
        <strain evidence="1">1363-65</strain>
    </source>
</reference>
<evidence type="ECO:0000313" key="1">
    <source>
        <dbReference type="EMBL" id="HAE8103569.1"/>
    </source>
</evidence>